<reference evidence="2" key="1">
    <citation type="submission" date="2024-01" db="EMBL/GenBank/DDBJ databases">
        <title>First draft genome sequence data of TA4-1, the type strain of Gram-positive actinobacterium Streptomyces chiangmaiensis.</title>
        <authorList>
            <person name="Yasawong M."/>
            <person name="Nantapong N."/>
        </authorList>
    </citation>
    <scope>NUCLEOTIDE SEQUENCE</scope>
    <source>
        <strain evidence="2">TA4-1</strain>
    </source>
</reference>
<proteinExistence type="predicted"/>
<gene>
    <name evidence="2" type="ORF">VXC91_41410</name>
</gene>
<sequence>MSPLAHPRIARYMVQLPHEHKRGKALFRVRIRRAGPPEWVARPTHPSARLTPTGTATQYPQYVPSYD</sequence>
<feature type="region of interest" description="Disordered" evidence="1">
    <location>
        <begin position="38"/>
        <end position="67"/>
    </location>
</feature>
<keyword evidence="3" id="KW-1185">Reference proteome</keyword>
<dbReference type="EMBL" id="JAYWVC010000326">
    <property type="protein sequence ID" value="MED7828168.1"/>
    <property type="molecule type" value="Genomic_DNA"/>
</dbReference>
<name>A0ABU7FX84_9ACTN</name>
<dbReference type="Proteomes" id="UP001333996">
    <property type="component" value="Unassembled WGS sequence"/>
</dbReference>
<organism evidence="2 3">
    <name type="scientific">Streptomyces chiangmaiensis</name>
    <dbReference type="NCBI Taxonomy" id="766497"/>
    <lineage>
        <taxon>Bacteria</taxon>
        <taxon>Bacillati</taxon>
        <taxon>Actinomycetota</taxon>
        <taxon>Actinomycetes</taxon>
        <taxon>Kitasatosporales</taxon>
        <taxon>Streptomycetaceae</taxon>
        <taxon>Streptomyces</taxon>
    </lineage>
</organism>
<evidence type="ECO:0000256" key="1">
    <source>
        <dbReference type="SAM" id="MobiDB-lite"/>
    </source>
</evidence>
<evidence type="ECO:0000313" key="3">
    <source>
        <dbReference type="Proteomes" id="UP001333996"/>
    </source>
</evidence>
<accession>A0ABU7FX84</accession>
<comment type="caution">
    <text evidence="2">The sequence shown here is derived from an EMBL/GenBank/DDBJ whole genome shotgun (WGS) entry which is preliminary data.</text>
</comment>
<protein>
    <submittedName>
        <fullName evidence="2">Uncharacterized protein</fullName>
    </submittedName>
</protein>
<dbReference type="RefSeq" id="WP_329512524.1">
    <property type="nucleotide sequence ID" value="NZ_BAAAYZ010000123.1"/>
</dbReference>
<feature type="compositionally biased region" description="Polar residues" evidence="1">
    <location>
        <begin position="50"/>
        <end position="60"/>
    </location>
</feature>
<evidence type="ECO:0000313" key="2">
    <source>
        <dbReference type="EMBL" id="MED7828168.1"/>
    </source>
</evidence>